<evidence type="ECO:0000259" key="1">
    <source>
        <dbReference type="Pfam" id="PF08350"/>
    </source>
</evidence>
<dbReference type="SUPFAM" id="SSF46785">
    <property type="entry name" value="Winged helix' DNA-binding domain"/>
    <property type="match status" value="1"/>
</dbReference>
<accession>U2DXV7</accession>
<comment type="caution">
    <text evidence="3">The sequence shown here is derived from an EMBL/GenBank/DDBJ whole genome shotgun (WGS) entry which is preliminary data.</text>
</comment>
<evidence type="ECO:0000313" key="4">
    <source>
        <dbReference type="Proteomes" id="UP000003861"/>
    </source>
</evidence>
<dbReference type="InterPro" id="IPR036390">
    <property type="entry name" value="WH_DNA-bd_sf"/>
</dbReference>
<feature type="domain" description="Methanogenesis regulatory protein FilR1 middle" evidence="1">
    <location>
        <begin position="121"/>
        <end position="250"/>
    </location>
</feature>
<reference evidence="3 4" key="2">
    <citation type="journal article" date="2013" name="PLoS ONE">
        <title>INDIGO - INtegrated Data Warehouse of MIcrobial GenOmes with Examples from the Red Sea Extremophiles.</title>
        <authorList>
            <person name="Alam I."/>
            <person name="Antunes A."/>
            <person name="Kamau A.A."/>
            <person name="Ba Alawi W."/>
            <person name="Kalkatawi M."/>
            <person name="Stingl U."/>
            <person name="Bajic V.B."/>
        </authorList>
    </citation>
    <scope>NUCLEOTIDE SEQUENCE [LARGE SCALE GENOMIC DNA]</scope>
    <source>
        <strain evidence="3 4">SARL4B</strain>
    </source>
</reference>
<dbReference type="Proteomes" id="UP000003861">
    <property type="component" value="Unassembled WGS sequence"/>
</dbReference>
<dbReference type="EMBL" id="AFNT02000064">
    <property type="protein sequence ID" value="ERJ04651.1"/>
    <property type="molecule type" value="Genomic_DNA"/>
</dbReference>
<dbReference type="InterPro" id="IPR013561">
    <property type="entry name" value="FilR1_middle_dom"/>
</dbReference>
<organism evidence="3 4">
    <name type="scientific">Halorhabdus tiamatea SARL4B</name>
    <dbReference type="NCBI Taxonomy" id="1033806"/>
    <lineage>
        <taxon>Archaea</taxon>
        <taxon>Methanobacteriati</taxon>
        <taxon>Methanobacteriota</taxon>
        <taxon>Stenosarchaea group</taxon>
        <taxon>Halobacteria</taxon>
        <taxon>Halobacteriales</taxon>
        <taxon>Haloarculaceae</taxon>
        <taxon>Halorhabdus</taxon>
    </lineage>
</organism>
<dbReference type="GeneID" id="41484440"/>
<dbReference type="RefSeq" id="WP_021029783.1">
    <property type="nucleotide sequence ID" value="NC_021921.1"/>
</dbReference>
<dbReference type="Pfam" id="PF25213">
    <property type="entry name" value="HVO_A0261_N"/>
    <property type="match status" value="1"/>
</dbReference>
<protein>
    <submittedName>
        <fullName evidence="3">Transcriptional regulator-like protein</fullName>
    </submittedName>
</protein>
<dbReference type="Pfam" id="PF08350">
    <property type="entry name" value="FilR1_middle"/>
    <property type="match status" value="1"/>
</dbReference>
<dbReference type="AlphaFoldDB" id="U2DXV7"/>
<feature type="domain" description="HVO-A0261-like N-terminal" evidence="2">
    <location>
        <begin position="10"/>
        <end position="83"/>
    </location>
</feature>
<evidence type="ECO:0000259" key="2">
    <source>
        <dbReference type="Pfam" id="PF25213"/>
    </source>
</evidence>
<name>U2DXV7_9EURY</name>
<dbReference type="OrthoDB" id="11410at2157"/>
<evidence type="ECO:0000313" key="3">
    <source>
        <dbReference type="EMBL" id="ERJ04651.1"/>
    </source>
</evidence>
<gene>
    <name evidence="3" type="ORF">HLRTI_003372</name>
</gene>
<reference evidence="3 4" key="1">
    <citation type="journal article" date="2011" name="J. Bacteriol.">
        <title>Genome sequence of Halorhabdus tiamatea, the first archaeon isolated from a deep-sea anoxic brine lake.</title>
        <authorList>
            <person name="Antunes A."/>
            <person name="Alam I."/>
            <person name="Bajic V.B."/>
            <person name="Stingl U."/>
        </authorList>
    </citation>
    <scope>NUCLEOTIDE SEQUENCE [LARGE SCALE GENOMIC DNA]</scope>
    <source>
        <strain evidence="3 4">SARL4B</strain>
    </source>
</reference>
<sequence>MREAIDPPLLNSIARRATLLQEIREENMDKNDLESSLDISRSTIDRAIRHLRNENVLDYQDGKYVLTQYGLLALDAYQNLCEIYKKISEARPLFQTFDPRPPLELSEIYNSDIILSKQHAPHAPIDRLECLLNGCDSIIGFSPVLLPIFQQLFYNHIIDKGVETELVLDDNVVKHLLTSSPSEFQEVLEAKHTDVHKTERTPNYGVIIIDEKWVWVGIYDSHGGLKGAIVNNNYSLLEWATDTIDRFRSQGKRVPP</sequence>
<proteinExistence type="predicted"/>
<dbReference type="InterPro" id="IPR057527">
    <property type="entry name" value="HVO_A0261-like_N"/>
</dbReference>